<feature type="compositionally biased region" description="Polar residues" evidence="1">
    <location>
        <begin position="1205"/>
        <end position="1227"/>
    </location>
</feature>
<feature type="compositionally biased region" description="Polar residues" evidence="1">
    <location>
        <begin position="517"/>
        <end position="534"/>
    </location>
</feature>
<feature type="region of interest" description="Disordered" evidence="1">
    <location>
        <begin position="1270"/>
        <end position="1293"/>
    </location>
</feature>
<evidence type="ECO:0000256" key="1">
    <source>
        <dbReference type="SAM" id="MobiDB-lite"/>
    </source>
</evidence>
<feature type="compositionally biased region" description="Polar residues" evidence="1">
    <location>
        <begin position="667"/>
        <end position="682"/>
    </location>
</feature>
<gene>
    <name evidence="2" type="ORF">AYL99_02786</name>
</gene>
<feature type="region of interest" description="Disordered" evidence="1">
    <location>
        <begin position="750"/>
        <end position="833"/>
    </location>
</feature>
<feature type="compositionally biased region" description="Basic and acidic residues" evidence="1">
    <location>
        <begin position="777"/>
        <end position="787"/>
    </location>
</feature>
<feature type="region of interest" description="Disordered" evidence="1">
    <location>
        <begin position="305"/>
        <end position="324"/>
    </location>
</feature>
<feature type="region of interest" description="Disordered" evidence="1">
    <location>
        <begin position="338"/>
        <end position="405"/>
    </location>
</feature>
<evidence type="ECO:0000313" key="3">
    <source>
        <dbReference type="Proteomes" id="UP000078343"/>
    </source>
</evidence>
<feature type="compositionally biased region" description="Polar residues" evidence="1">
    <location>
        <begin position="1278"/>
        <end position="1290"/>
    </location>
</feature>
<feature type="compositionally biased region" description="Low complexity" evidence="1">
    <location>
        <begin position="497"/>
        <end position="508"/>
    </location>
</feature>
<accession>A0A178ZUY3</accession>
<reference evidence="2 3" key="1">
    <citation type="submission" date="2016-04" db="EMBL/GenBank/DDBJ databases">
        <title>Draft genome of Fonsecaea erecta CBS 125763.</title>
        <authorList>
            <person name="Weiss V.A."/>
            <person name="Vicente V.A."/>
            <person name="Raittz R.T."/>
            <person name="Moreno L.F."/>
            <person name="De Souza E.M."/>
            <person name="Pedrosa F.O."/>
            <person name="Steffens M.B."/>
            <person name="Faoro H."/>
            <person name="Tadra-Sfeir M.Z."/>
            <person name="Najafzadeh M.J."/>
            <person name="Felipe M.S."/>
            <person name="Teixeira M."/>
            <person name="Sun J."/>
            <person name="Xi L."/>
            <person name="Gomes R."/>
            <person name="De Azevedo C.M."/>
            <person name="Salgado C.G."/>
            <person name="Da Silva M.B."/>
            <person name="Nascimento M.F."/>
            <person name="Queiroz-Telles F."/>
            <person name="Attili D.S."/>
            <person name="Gorbushina A."/>
        </authorList>
    </citation>
    <scope>NUCLEOTIDE SEQUENCE [LARGE SCALE GENOMIC DNA]</scope>
    <source>
        <strain evidence="2 3">CBS 125763</strain>
    </source>
</reference>
<feature type="compositionally biased region" description="Basic and acidic residues" evidence="1">
    <location>
        <begin position="823"/>
        <end position="833"/>
    </location>
</feature>
<feature type="compositionally biased region" description="Polar residues" evidence="1">
    <location>
        <begin position="307"/>
        <end position="324"/>
    </location>
</feature>
<feature type="region of interest" description="Disordered" evidence="1">
    <location>
        <begin position="617"/>
        <end position="708"/>
    </location>
</feature>
<dbReference type="GeneID" id="30006956"/>
<proteinExistence type="predicted"/>
<dbReference type="OrthoDB" id="10265971at2759"/>
<evidence type="ECO:0000313" key="2">
    <source>
        <dbReference type="EMBL" id="OAP63559.1"/>
    </source>
</evidence>
<organism evidence="2 3">
    <name type="scientific">Fonsecaea erecta</name>
    <dbReference type="NCBI Taxonomy" id="1367422"/>
    <lineage>
        <taxon>Eukaryota</taxon>
        <taxon>Fungi</taxon>
        <taxon>Dikarya</taxon>
        <taxon>Ascomycota</taxon>
        <taxon>Pezizomycotina</taxon>
        <taxon>Eurotiomycetes</taxon>
        <taxon>Chaetothyriomycetidae</taxon>
        <taxon>Chaetothyriales</taxon>
        <taxon>Herpotrichiellaceae</taxon>
        <taxon>Fonsecaea</taxon>
    </lineage>
</organism>
<feature type="compositionally biased region" description="Polar residues" evidence="1">
    <location>
        <begin position="798"/>
        <end position="810"/>
    </location>
</feature>
<sequence>MAAKKTIILRSLHEYSELASTELIQNDKDARGGPEAAAFFYFDAPNQVFCADVDRHDQHSMSQFLARMAGYIEHHESNQPGFDDEPRIRPVEGTVMPDIIPEEYDVESAEKNVLLQYQSDEEADDHYVLDGLVHLTTYWQPANGNIGILPPMYAKDITQSTGSSLFAEEAEKRYRIFQGDFKLAREKLLRLEPLLVIIDKQSGNKPLSATGNLLIWPPNNPDSRIEFVSMGADHPGYQRVIVNRLERNLYRKVIGELRVWDSERREFHTPRNLQKDHKPTATFQASKIWDTEVYKSFGDPQNMDPIITSNSTSAVNAGSVPTQTPSDARIAAWSKNIEQSANPNVAPDAPIESGPPTRRRVAIESDSEDDEPSVPVPMPKSVASAAENVTENRSVLPSEDEDLMEAESGAPQILGSLVSARLAGNDDILFDLSEEVDMDQATRGPQAQSEALSALSHGDHGGEIPTALYQEASPGHQEDHDNGGESNETVDTSPFQSHASASSEIKSSPQVEKPTEAQETSSSATDIASMTPEASSVAPYRRPAFHPGGYGHVRYSRGQRVPRGYRGRTYTRHHGDGRPGASHTYDHIESQRPVQPEGFWAWEQAGEFYQRGTGRPRWNYSEGASRSRGFRGQQSRSTYSPLIDLRTPASIGHPPTVPPDLECNVVLQATNTTDGNPNQSSDPAEPLPPKITRSESHTHSDVMSGSSASKLARLRFSEEGSDYVTTFIPKIDQDAVRVETLQKLQDAIAANKKATERSPKLHSTMRQQGKNPGKTFAKRETDAEKKTRIAAALADAYPTSTNIPPRSRTSSSKREQMSPWKRQGVEKQSAEGQVARDLRIMQTKKLISLLEPAFESSRAFSGKLRFELQFGQVLVTPRQPLRDSIYHSVEDWSSYFDCHPGAAPTHSSFTKILTSNGADIDRVLEIKANTGNVISKGKLWNASPGPQSVSYEFHCQSRLNEDFQIVVDQSGRYELRKGLVTISDVNMHVPAQVWDLSATLTGPLKWLDPPETVAQSVSTFVESLYVLPGRDKLMLVFRQPNDLEIQVRNLVVKRDSYHSSSLPDSQDILLKVTEAKNLQFRVHPEDKGLWQGYEGAENAYKDLADGGHIHYELSLVHKGINDVLTTNEALEIGELTDAETTGKSLLDMTTIHSMLDIAIQTVSRMDFVGLRNYGTQQRLADEARKHVEQLEAILGPRAKTILQLPNASQEPSPVPSRSQTVKNNSTAAGGASVMQQYVPGVRMNTEAHVMIDESGNRYLLGLGGARIPLVDDEKPSGSGESVQPDDSASQAGGMKTHLRFAPRGYKHTERHAGFW</sequence>
<protein>
    <submittedName>
        <fullName evidence="2">Uncharacterized protein</fullName>
    </submittedName>
</protein>
<dbReference type="Proteomes" id="UP000078343">
    <property type="component" value="Unassembled WGS sequence"/>
</dbReference>
<feature type="region of interest" description="Disordered" evidence="1">
    <location>
        <begin position="1205"/>
        <end position="1228"/>
    </location>
</feature>
<dbReference type="RefSeq" id="XP_018696926.1">
    <property type="nucleotide sequence ID" value="XM_018834302.1"/>
</dbReference>
<feature type="compositionally biased region" description="Low complexity" evidence="1">
    <location>
        <begin position="626"/>
        <end position="637"/>
    </location>
</feature>
<feature type="compositionally biased region" description="Polar residues" evidence="1">
    <location>
        <begin position="484"/>
        <end position="496"/>
    </location>
</feature>
<comment type="caution">
    <text evidence="2">The sequence shown here is derived from an EMBL/GenBank/DDBJ whole genome shotgun (WGS) entry which is preliminary data.</text>
</comment>
<name>A0A178ZUY3_9EURO</name>
<feature type="region of interest" description="Disordered" evidence="1">
    <location>
        <begin position="439"/>
        <end position="556"/>
    </location>
</feature>
<dbReference type="EMBL" id="LVYI01000002">
    <property type="protein sequence ID" value="OAP63559.1"/>
    <property type="molecule type" value="Genomic_DNA"/>
</dbReference>
<keyword evidence="3" id="KW-1185">Reference proteome</keyword>